<dbReference type="AlphaFoldDB" id="A0A0I9UW26"/>
<feature type="signal peptide" evidence="1">
    <location>
        <begin position="1"/>
        <end position="24"/>
    </location>
</feature>
<protein>
    <submittedName>
        <fullName evidence="2">Conjugal transfer protein</fullName>
    </submittedName>
</protein>
<feature type="chain" id="PRO_5044366696" evidence="1">
    <location>
        <begin position="25"/>
        <end position="196"/>
    </location>
</feature>
<dbReference type="EMBL" id="JMZZ02000031">
    <property type="protein sequence ID" value="KFX76534.1"/>
    <property type="molecule type" value="Genomic_DNA"/>
</dbReference>
<dbReference type="Pfam" id="PF10626">
    <property type="entry name" value="TraO"/>
    <property type="match status" value="1"/>
</dbReference>
<dbReference type="RefSeq" id="WP_044299360.1">
    <property type="nucleotide sequence ID" value="NZ_CP036542.1"/>
</dbReference>
<proteinExistence type="predicted"/>
<sequence length="196" mass="21817">MYMQRILFILTVAVLSLFAGEAYAQRDLPGQTGIQFTSGGVNHFLSWKSGGERHYFTSLAFTHTNRNRTYWLYGLDYQIKEYTYENKAIPKAQFTGELGYFIPVLSDKGRNVCFRIGLSALGGFETVNWGTSLLSDGAAVTNGDSFIYGGGLTAAFDVYLTDRIIFLLQVKERALFGTDAGNFHTQVGLGVRFIIN</sequence>
<comment type="caution">
    <text evidence="2">The sequence shown here is derived from an EMBL/GenBank/DDBJ whole genome shotgun (WGS) entry which is preliminary data.</text>
</comment>
<accession>A0A0I9UW26</accession>
<organism evidence="2">
    <name type="scientific">Bacteroides fragilis</name>
    <dbReference type="NCBI Taxonomy" id="817"/>
    <lineage>
        <taxon>Bacteria</taxon>
        <taxon>Pseudomonadati</taxon>
        <taxon>Bacteroidota</taxon>
        <taxon>Bacteroidia</taxon>
        <taxon>Bacteroidales</taxon>
        <taxon>Bacteroidaceae</taxon>
        <taxon>Bacteroides</taxon>
    </lineage>
</organism>
<evidence type="ECO:0000313" key="2">
    <source>
        <dbReference type="EMBL" id="KFX76534.1"/>
    </source>
</evidence>
<reference evidence="2" key="2">
    <citation type="submission" date="2014-07" db="EMBL/GenBank/DDBJ databases">
        <title>Genetics and epidemiology of antimicrobial resistance in B. fragilis group.</title>
        <authorList>
            <person name="Sydenham T.V."/>
            <person name="Hasman H."/>
            <person name="Kemp M."/>
            <person name="Justesen U.S."/>
        </authorList>
    </citation>
    <scope>NUCLEOTIDE SEQUENCE [LARGE SCALE GENOMIC DNA]</scope>
    <source>
        <strain evidence="2">DCMOUH0018B</strain>
    </source>
</reference>
<name>A0A0I9UW26_BACFG</name>
<keyword evidence="1" id="KW-0732">Signal</keyword>
<evidence type="ECO:0000256" key="1">
    <source>
        <dbReference type="SAM" id="SignalP"/>
    </source>
</evidence>
<dbReference type="PATRIC" id="fig|817.53.peg.142"/>
<dbReference type="InterPro" id="IPR018899">
    <property type="entry name" value="Conjug_transposon_Tra0"/>
</dbReference>
<gene>
    <name evidence="2" type="ORF">EE52_0200700</name>
</gene>
<reference evidence="2" key="1">
    <citation type="book" date="2014" name="THE 24TH EUROPEAN CONGRESS OF CLINICAL MICROBIOLOGY AND INFECTIOUS DISEASES" publisher="ECCMID 2014" city="Barcelona, Spain">
        <title>Identification of resistance genes in three multidrug-resistant Bacteroides fragilis isolates by whole genome sequencing.</title>
        <editorList>
            <person name="Unknown"/>
            <person name="A."/>
        </editorList>
        <authorList>
            <person name="Sydenham T.V."/>
            <person name="Hasman H."/>
            <person name="Wang M."/>
            <person name="Soki J."/>
            <person name="Nagy E."/>
            <person name="Justesen U.S."/>
        </authorList>
    </citation>
    <scope>NUCLEOTIDE SEQUENCE</scope>
    <source>
        <strain evidence="2">DCMOUH0018B</strain>
    </source>
</reference>